<evidence type="ECO:0000256" key="1">
    <source>
        <dbReference type="ARBA" id="ARBA00001946"/>
    </source>
</evidence>
<dbReference type="GO" id="GO:0046872">
    <property type="term" value="F:metal ion binding"/>
    <property type="evidence" value="ECO:0007669"/>
    <property type="project" value="UniProtKB-KW"/>
</dbReference>
<dbReference type="PROSITE" id="PS00444">
    <property type="entry name" value="POLYPRENYL_SYNTHASE_2"/>
    <property type="match status" value="1"/>
</dbReference>
<organism evidence="9">
    <name type="scientific">Timspurckia oligopyrenoides</name>
    <dbReference type="NCBI Taxonomy" id="708627"/>
    <lineage>
        <taxon>Eukaryota</taxon>
        <taxon>Rhodophyta</taxon>
        <taxon>Bangiophyceae</taxon>
        <taxon>Porphyridiales</taxon>
        <taxon>Porphyridiaceae</taxon>
        <taxon>Timspurckia</taxon>
    </lineage>
</organism>
<gene>
    <name evidence="9" type="ORF">TOLI1172_LOCUS9419</name>
</gene>
<dbReference type="SFLD" id="SFLDS00005">
    <property type="entry name" value="Isoprenoid_Synthase_Type_I"/>
    <property type="match status" value="1"/>
</dbReference>
<dbReference type="SFLD" id="SFLDG01017">
    <property type="entry name" value="Polyprenyl_Transferase_Like"/>
    <property type="match status" value="1"/>
</dbReference>
<dbReference type="NCBIfam" id="NF045485">
    <property type="entry name" value="FPPsyn"/>
    <property type="match status" value="1"/>
</dbReference>
<evidence type="ECO:0000256" key="5">
    <source>
        <dbReference type="ARBA" id="ARBA00022842"/>
    </source>
</evidence>
<keyword evidence="6" id="KW-0414">Isoprene biosynthesis</keyword>
<dbReference type="PROSITE" id="PS00723">
    <property type="entry name" value="POLYPRENYL_SYNTHASE_1"/>
    <property type="match status" value="1"/>
</dbReference>
<evidence type="ECO:0000256" key="2">
    <source>
        <dbReference type="ARBA" id="ARBA00006706"/>
    </source>
</evidence>
<dbReference type="InterPro" id="IPR000092">
    <property type="entry name" value="Polyprenyl_synt"/>
</dbReference>
<dbReference type="PANTHER" id="PTHR43281">
    <property type="entry name" value="FARNESYL DIPHOSPHATE SYNTHASE"/>
    <property type="match status" value="1"/>
</dbReference>
<evidence type="ECO:0000256" key="4">
    <source>
        <dbReference type="ARBA" id="ARBA00022723"/>
    </source>
</evidence>
<dbReference type="GO" id="GO:0004659">
    <property type="term" value="F:prenyltransferase activity"/>
    <property type="evidence" value="ECO:0007669"/>
    <property type="project" value="InterPro"/>
</dbReference>
<dbReference type="AlphaFoldDB" id="A0A7S0ZLI6"/>
<comment type="cofactor">
    <cofactor evidence="1">
        <name>Mg(2+)</name>
        <dbReference type="ChEBI" id="CHEBI:18420"/>
    </cofactor>
</comment>
<feature type="region of interest" description="Disordered" evidence="8">
    <location>
        <begin position="62"/>
        <end position="86"/>
    </location>
</feature>
<dbReference type="PANTHER" id="PTHR43281:SF1">
    <property type="entry name" value="FARNESYL DIPHOSPHATE SYNTHASE"/>
    <property type="match status" value="1"/>
</dbReference>
<evidence type="ECO:0000313" key="9">
    <source>
        <dbReference type="EMBL" id="CAD8825020.1"/>
    </source>
</evidence>
<dbReference type="CDD" id="cd00685">
    <property type="entry name" value="Trans_IPPS_HT"/>
    <property type="match status" value="1"/>
</dbReference>
<evidence type="ECO:0000256" key="8">
    <source>
        <dbReference type="SAM" id="MobiDB-lite"/>
    </source>
</evidence>
<feature type="compositionally biased region" description="Polar residues" evidence="8">
    <location>
        <begin position="76"/>
        <end position="86"/>
    </location>
</feature>
<dbReference type="Gene3D" id="1.10.600.10">
    <property type="entry name" value="Farnesyl Diphosphate Synthase"/>
    <property type="match status" value="1"/>
</dbReference>
<keyword evidence="3 7" id="KW-0808">Transferase</keyword>
<proteinExistence type="inferred from homology"/>
<name>A0A7S0ZLI6_9RHOD</name>
<reference evidence="9" key="1">
    <citation type="submission" date="2021-01" db="EMBL/GenBank/DDBJ databases">
        <authorList>
            <person name="Corre E."/>
            <person name="Pelletier E."/>
            <person name="Niang G."/>
            <person name="Scheremetjew M."/>
            <person name="Finn R."/>
            <person name="Kale V."/>
            <person name="Holt S."/>
            <person name="Cochrane G."/>
            <person name="Meng A."/>
            <person name="Brown T."/>
            <person name="Cohen L."/>
        </authorList>
    </citation>
    <scope>NUCLEOTIDE SEQUENCE</scope>
    <source>
        <strain evidence="9">CCMP3278</strain>
    </source>
</reference>
<evidence type="ECO:0000256" key="3">
    <source>
        <dbReference type="ARBA" id="ARBA00022679"/>
    </source>
</evidence>
<evidence type="ECO:0000256" key="6">
    <source>
        <dbReference type="ARBA" id="ARBA00023229"/>
    </source>
</evidence>
<evidence type="ECO:0008006" key="10">
    <source>
        <dbReference type="Google" id="ProtNLM"/>
    </source>
</evidence>
<keyword evidence="4" id="KW-0479">Metal-binding</keyword>
<keyword evidence="5" id="KW-0460">Magnesium</keyword>
<dbReference type="GO" id="GO:0008299">
    <property type="term" value="P:isoprenoid biosynthetic process"/>
    <property type="evidence" value="ECO:0007669"/>
    <property type="project" value="UniProtKB-KW"/>
</dbReference>
<evidence type="ECO:0000256" key="7">
    <source>
        <dbReference type="RuleBase" id="RU004466"/>
    </source>
</evidence>
<dbReference type="GO" id="GO:0005737">
    <property type="term" value="C:cytoplasm"/>
    <property type="evidence" value="ECO:0007669"/>
    <property type="project" value="UniProtKB-ARBA"/>
</dbReference>
<dbReference type="InterPro" id="IPR033749">
    <property type="entry name" value="Polyprenyl_synt_CS"/>
</dbReference>
<protein>
    <recommendedName>
        <fullName evidence="10">Geranylgeranyl diphosphate synthase</fullName>
    </recommendedName>
</protein>
<dbReference type="Pfam" id="PF00348">
    <property type="entry name" value="polyprenyl_synt"/>
    <property type="match status" value="1"/>
</dbReference>
<sequence length="386" mass="41467">MAFVNGFGLNSVKHYSVEVESCATTRQYCSGNNARLYSQKCTIRSSQNADVVSASPLLSDTDLTSSSSNDHLKSSVHATDSSASNHGASRGVALVEYLKSKKIIVDKALEESVKSNMPETDLICEAMSYSLMAGGKRIRPILVLAACELFGGSESSALPSAVAVEMIHTMSLIHDDLPAMDNDDFRRGMPTNHVKYGEDIAILAGDAMLAKSFEYVARNTKDVSPERVLRVIALLAESVGAEGLVGGQVMDLQNEGNPDVTLNQLSWIHHMKTAALLRVSVAAGAIIGGANNDDVERVSEFANKIGLAFQIADDVLDVTQTTEELGKTAGKDEAVNKATYPRLLGLEKSRQEAERLIQEAKECLAPYGGRSETLLALADFIIARKN</sequence>
<dbReference type="SUPFAM" id="SSF48576">
    <property type="entry name" value="Terpenoid synthases"/>
    <property type="match status" value="1"/>
</dbReference>
<dbReference type="InterPro" id="IPR008949">
    <property type="entry name" value="Isoprenoid_synthase_dom_sf"/>
</dbReference>
<dbReference type="EMBL" id="HBFP01013036">
    <property type="protein sequence ID" value="CAD8825020.1"/>
    <property type="molecule type" value="Transcribed_RNA"/>
</dbReference>
<dbReference type="InterPro" id="IPR053378">
    <property type="entry name" value="Prenyl_diphosphate_synthase"/>
</dbReference>
<accession>A0A7S0ZLI6</accession>
<comment type="similarity">
    <text evidence="2 7">Belongs to the FPP/GGPP synthase family.</text>
</comment>
<dbReference type="FunFam" id="1.10.600.10:FF:000001">
    <property type="entry name" value="Geranylgeranyl diphosphate synthase"/>
    <property type="match status" value="1"/>
</dbReference>